<evidence type="ECO:0000313" key="2">
    <source>
        <dbReference type="WBParaSite" id="Pan_g24003.t1"/>
    </source>
</evidence>
<sequence length="70" mass="7573">MDCAATTPQAAPSKGARPLVLSTMFPHGDMDVDKTGKTLQLLRQDGICFVSTIEPAAFIYETIEEVESVE</sequence>
<protein>
    <submittedName>
        <fullName evidence="2">MGS-like domain-containing protein</fullName>
    </submittedName>
</protein>
<dbReference type="WBParaSite" id="Pan_g24003.t1">
    <property type="protein sequence ID" value="Pan_g24003.t1"/>
    <property type="gene ID" value="Pan_g24003"/>
</dbReference>
<dbReference type="Proteomes" id="UP000492821">
    <property type="component" value="Unassembled WGS sequence"/>
</dbReference>
<proteinExistence type="predicted"/>
<evidence type="ECO:0000313" key="1">
    <source>
        <dbReference type="Proteomes" id="UP000492821"/>
    </source>
</evidence>
<reference evidence="2" key="2">
    <citation type="submission" date="2020-10" db="UniProtKB">
        <authorList>
            <consortium name="WormBaseParasite"/>
        </authorList>
    </citation>
    <scope>IDENTIFICATION</scope>
</reference>
<reference evidence="1" key="1">
    <citation type="journal article" date="2013" name="Genetics">
        <title>The draft genome and transcriptome of Panagrellus redivivus are shaped by the harsh demands of a free-living lifestyle.</title>
        <authorList>
            <person name="Srinivasan J."/>
            <person name="Dillman A.R."/>
            <person name="Macchietto M.G."/>
            <person name="Heikkinen L."/>
            <person name="Lakso M."/>
            <person name="Fracchia K.M."/>
            <person name="Antoshechkin I."/>
            <person name="Mortazavi A."/>
            <person name="Wong G."/>
            <person name="Sternberg P.W."/>
        </authorList>
    </citation>
    <scope>NUCLEOTIDE SEQUENCE [LARGE SCALE GENOMIC DNA]</scope>
    <source>
        <strain evidence="1">MT8872</strain>
    </source>
</reference>
<organism evidence="1 2">
    <name type="scientific">Panagrellus redivivus</name>
    <name type="common">Microworm</name>
    <dbReference type="NCBI Taxonomy" id="6233"/>
    <lineage>
        <taxon>Eukaryota</taxon>
        <taxon>Metazoa</taxon>
        <taxon>Ecdysozoa</taxon>
        <taxon>Nematoda</taxon>
        <taxon>Chromadorea</taxon>
        <taxon>Rhabditida</taxon>
        <taxon>Tylenchina</taxon>
        <taxon>Panagrolaimomorpha</taxon>
        <taxon>Panagrolaimoidea</taxon>
        <taxon>Panagrolaimidae</taxon>
        <taxon>Panagrellus</taxon>
    </lineage>
</organism>
<accession>A0A7E4VR80</accession>
<dbReference type="AlphaFoldDB" id="A0A7E4VR80"/>
<keyword evidence="1" id="KW-1185">Reference proteome</keyword>
<name>A0A7E4VR80_PANRE</name>